<keyword evidence="2" id="KW-1003">Cell membrane</keyword>
<dbReference type="InterPro" id="IPR001851">
    <property type="entry name" value="ABC_transp_permease"/>
</dbReference>
<sequence>MRLELEKRAEHSTAMALLSPVIALALTLVSGAILFAALGENPAEALYVFFIEPLTASWSLQELVVKATPLILIGVGLAVCYLSNTWNIGGEGQFTAGALAGSVLPILVPEFQTPLTLPLMLLMGIAGGMAWAAIPAFLKVRFGTNEILTSLMLVYIAQLLLDWLVRGPWRDPDGYNFPESRLFSDAASLPALADGRMHVGAIFALIAVAALAVVLMKSLKGFEIRVLGQAPRAGRFAGFSQNRMVWFAFLLSGGLAGLAGISEVSGSINQLTPVISPGYGFTAIIVAFLGRLNPIGILFSGLLLALSYLGGEAAQVALGISDKTTRVFQGMLLFYVLACDTLILYRIRLGGPAATAKGA</sequence>
<protein>
    <submittedName>
        <fullName evidence="7">ABC transporter permease</fullName>
    </submittedName>
</protein>
<keyword evidence="3 6" id="KW-0812">Transmembrane</keyword>
<organism evidence="7 8">
    <name type="scientific">Stappia indica</name>
    <dbReference type="NCBI Taxonomy" id="538381"/>
    <lineage>
        <taxon>Bacteria</taxon>
        <taxon>Pseudomonadati</taxon>
        <taxon>Pseudomonadota</taxon>
        <taxon>Alphaproteobacteria</taxon>
        <taxon>Hyphomicrobiales</taxon>
        <taxon>Stappiaceae</taxon>
        <taxon>Stappia</taxon>
    </lineage>
</organism>
<feature type="transmembrane region" description="Helical" evidence="6">
    <location>
        <begin position="297"/>
        <end position="321"/>
    </location>
</feature>
<dbReference type="Proteomes" id="UP000435648">
    <property type="component" value="Chromosome"/>
</dbReference>
<proteinExistence type="predicted"/>
<gene>
    <name evidence="7" type="ORF">GH266_00925</name>
</gene>
<feature type="transmembrane region" description="Helical" evidence="6">
    <location>
        <begin position="327"/>
        <end position="347"/>
    </location>
</feature>
<accession>A0A857C3K8</accession>
<evidence type="ECO:0000256" key="1">
    <source>
        <dbReference type="ARBA" id="ARBA00004651"/>
    </source>
</evidence>
<dbReference type="RefSeq" id="WP_158192217.1">
    <property type="nucleotide sequence ID" value="NZ_CP046908.1"/>
</dbReference>
<evidence type="ECO:0000313" key="8">
    <source>
        <dbReference type="Proteomes" id="UP000435648"/>
    </source>
</evidence>
<feature type="transmembrane region" description="Helical" evidence="6">
    <location>
        <begin position="147"/>
        <end position="165"/>
    </location>
</feature>
<feature type="transmembrane region" description="Helical" evidence="6">
    <location>
        <begin position="197"/>
        <end position="216"/>
    </location>
</feature>
<dbReference type="PANTHER" id="PTHR47089">
    <property type="entry name" value="ABC TRANSPORTER, PERMEASE PROTEIN"/>
    <property type="match status" value="1"/>
</dbReference>
<evidence type="ECO:0000256" key="2">
    <source>
        <dbReference type="ARBA" id="ARBA00022475"/>
    </source>
</evidence>
<dbReference type="KEGG" id="siw:GH266_00925"/>
<comment type="subcellular location">
    <subcellularLocation>
        <location evidence="1">Cell membrane</location>
        <topology evidence="1">Multi-pass membrane protein</topology>
    </subcellularLocation>
</comment>
<feature type="transmembrane region" description="Helical" evidence="6">
    <location>
        <begin position="117"/>
        <end position="138"/>
    </location>
</feature>
<feature type="transmembrane region" description="Helical" evidence="6">
    <location>
        <begin position="244"/>
        <end position="262"/>
    </location>
</feature>
<name>A0A857C3K8_9HYPH</name>
<evidence type="ECO:0000256" key="5">
    <source>
        <dbReference type="ARBA" id="ARBA00023136"/>
    </source>
</evidence>
<keyword evidence="4 6" id="KW-1133">Transmembrane helix</keyword>
<dbReference type="GO" id="GO:0005886">
    <property type="term" value="C:plasma membrane"/>
    <property type="evidence" value="ECO:0007669"/>
    <property type="project" value="UniProtKB-SubCell"/>
</dbReference>
<keyword evidence="5 6" id="KW-0472">Membrane</keyword>
<dbReference type="CDD" id="cd06580">
    <property type="entry name" value="TM_PBP1_transp_TpRbsC_like"/>
    <property type="match status" value="1"/>
</dbReference>
<dbReference type="OrthoDB" id="9809785at2"/>
<dbReference type="GO" id="GO:0022857">
    <property type="term" value="F:transmembrane transporter activity"/>
    <property type="evidence" value="ECO:0007669"/>
    <property type="project" value="InterPro"/>
</dbReference>
<evidence type="ECO:0000256" key="6">
    <source>
        <dbReference type="SAM" id="Phobius"/>
    </source>
</evidence>
<dbReference type="EMBL" id="CP046908">
    <property type="protein sequence ID" value="QGZ33192.1"/>
    <property type="molecule type" value="Genomic_DNA"/>
</dbReference>
<dbReference type="Pfam" id="PF02653">
    <property type="entry name" value="BPD_transp_2"/>
    <property type="match status" value="1"/>
</dbReference>
<evidence type="ECO:0000256" key="4">
    <source>
        <dbReference type="ARBA" id="ARBA00022989"/>
    </source>
</evidence>
<feature type="transmembrane region" description="Helical" evidence="6">
    <location>
        <begin position="12"/>
        <end position="38"/>
    </location>
</feature>
<feature type="transmembrane region" description="Helical" evidence="6">
    <location>
        <begin position="94"/>
        <end position="111"/>
    </location>
</feature>
<dbReference type="PANTHER" id="PTHR47089:SF1">
    <property type="entry name" value="GUANOSINE ABC TRANSPORTER PERMEASE PROTEIN NUPP"/>
    <property type="match status" value="1"/>
</dbReference>
<feature type="transmembrane region" description="Helical" evidence="6">
    <location>
        <begin position="274"/>
        <end position="290"/>
    </location>
</feature>
<feature type="transmembrane region" description="Helical" evidence="6">
    <location>
        <begin position="63"/>
        <end position="82"/>
    </location>
</feature>
<dbReference type="AlphaFoldDB" id="A0A857C3K8"/>
<evidence type="ECO:0000313" key="7">
    <source>
        <dbReference type="EMBL" id="QGZ33192.1"/>
    </source>
</evidence>
<reference evidence="7 8" key="1">
    <citation type="submission" date="2019-12" db="EMBL/GenBank/DDBJ databases">
        <title>The genome of Stappia indica PHM037.</title>
        <authorList>
            <person name="Kacar D."/>
            <person name="Galan B."/>
            <person name="Canedo L."/>
            <person name="Rodriguez P."/>
            <person name="de la Calle F."/>
            <person name="Garcia J.L."/>
        </authorList>
    </citation>
    <scope>NUCLEOTIDE SEQUENCE [LARGE SCALE GENOMIC DNA]</scope>
    <source>
        <strain evidence="7 8">PHM037</strain>
    </source>
</reference>
<evidence type="ECO:0000256" key="3">
    <source>
        <dbReference type="ARBA" id="ARBA00022692"/>
    </source>
</evidence>